<reference evidence="1 2" key="1">
    <citation type="submission" date="2024-01" db="EMBL/GenBank/DDBJ databases">
        <title>The genomes of 5 underutilized Papilionoideae crops provide insights into root nodulation and disease resistanc.</title>
        <authorList>
            <person name="Jiang F."/>
        </authorList>
    </citation>
    <scope>NUCLEOTIDE SEQUENCE [LARGE SCALE GENOMIC DNA]</scope>
    <source>
        <strain evidence="1">DUOXIRENSHENG_FW03</strain>
        <tissue evidence="1">Leaves</tissue>
    </source>
</reference>
<comment type="caution">
    <text evidence="1">The sequence shown here is derived from an EMBL/GenBank/DDBJ whole genome shotgun (WGS) entry which is preliminary data.</text>
</comment>
<evidence type="ECO:0000313" key="1">
    <source>
        <dbReference type="EMBL" id="KAK7411489.1"/>
    </source>
</evidence>
<evidence type="ECO:0000313" key="2">
    <source>
        <dbReference type="Proteomes" id="UP001386955"/>
    </source>
</evidence>
<keyword evidence="2" id="KW-1185">Reference proteome</keyword>
<sequence length="128" mass="13938">MVLTCLEGSLEAFEWSMGGMPDMIKLQREENCNLLNNIVIYQKAKTVVCLEGKGIELVLAVRTVDEGHDLASVQPRIVLGLGLKLDDGPIIQESTLPALVMEKIVKGDELTVEAGICEEDCKGRRPGS</sequence>
<proteinExistence type="predicted"/>
<dbReference type="AlphaFoldDB" id="A0AAN9T256"/>
<protein>
    <submittedName>
        <fullName evidence="1">Uncharacterized protein</fullName>
    </submittedName>
</protein>
<dbReference type="Proteomes" id="UP001386955">
    <property type="component" value="Unassembled WGS sequence"/>
</dbReference>
<dbReference type="EMBL" id="JAYMYS010000001">
    <property type="protein sequence ID" value="KAK7411489.1"/>
    <property type="molecule type" value="Genomic_DNA"/>
</dbReference>
<accession>A0AAN9T256</accession>
<name>A0AAN9T256_PSOTE</name>
<organism evidence="1 2">
    <name type="scientific">Psophocarpus tetragonolobus</name>
    <name type="common">Winged bean</name>
    <name type="synonym">Dolichos tetragonolobus</name>
    <dbReference type="NCBI Taxonomy" id="3891"/>
    <lineage>
        <taxon>Eukaryota</taxon>
        <taxon>Viridiplantae</taxon>
        <taxon>Streptophyta</taxon>
        <taxon>Embryophyta</taxon>
        <taxon>Tracheophyta</taxon>
        <taxon>Spermatophyta</taxon>
        <taxon>Magnoliopsida</taxon>
        <taxon>eudicotyledons</taxon>
        <taxon>Gunneridae</taxon>
        <taxon>Pentapetalae</taxon>
        <taxon>rosids</taxon>
        <taxon>fabids</taxon>
        <taxon>Fabales</taxon>
        <taxon>Fabaceae</taxon>
        <taxon>Papilionoideae</taxon>
        <taxon>50 kb inversion clade</taxon>
        <taxon>NPAAA clade</taxon>
        <taxon>indigoferoid/millettioid clade</taxon>
        <taxon>Phaseoleae</taxon>
        <taxon>Psophocarpus</taxon>
    </lineage>
</organism>
<gene>
    <name evidence="1" type="ORF">VNO78_02923</name>
</gene>